<organism evidence="2 3">
    <name type="scientific">Halorientalis pallida</name>
    <dbReference type="NCBI Taxonomy" id="2479928"/>
    <lineage>
        <taxon>Archaea</taxon>
        <taxon>Methanobacteriati</taxon>
        <taxon>Methanobacteriota</taxon>
        <taxon>Stenosarchaea group</taxon>
        <taxon>Halobacteria</taxon>
        <taxon>Halobacteriales</taxon>
        <taxon>Haloarculaceae</taxon>
        <taxon>Halorientalis</taxon>
    </lineage>
</organism>
<reference evidence="2 3" key="1">
    <citation type="submission" date="2019-01" db="EMBL/GenBank/DDBJ databases">
        <title>Halorientalis sp. F13-25 a new haloarchaeum isolated from hypersaline water.</title>
        <authorList>
            <person name="Ana D.-V."/>
            <person name="Cristina S.-P."/>
            <person name="Antonio V."/>
        </authorList>
    </citation>
    <scope>NUCLEOTIDE SEQUENCE [LARGE SCALE GENOMIC DNA]</scope>
    <source>
        <strain evidence="2 3">F13-25</strain>
    </source>
</reference>
<dbReference type="PANTHER" id="PTHR37507:SF2">
    <property type="entry name" value="SPORULATION PROTEIN YDCC"/>
    <property type="match status" value="1"/>
</dbReference>
<gene>
    <name evidence="2" type="ORF">EAF64_11520</name>
</gene>
<dbReference type="EMBL" id="RDFA01000003">
    <property type="protein sequence ID" value="RXK49526.1"/>
    <property type="molecule type" value="Genomic_DNA"/>
</dbReference>
<accession>A0A498KX56</accession>
<evidence type="ECO:0000313" key="2">
    <source>
        <dbReference type="EMBL" id="RXK49526.1"/>
    </source>
</evidence>
<keyword evidence="2" id="KW-0449">Lipoprotein</keyword>
<dbReference type="PANTHER" id="PTHR37507">
    <property type="entry name" value="SPORULATION PROTEIN YDCC"/>
    <property type="match status" value="1"/>
</dbReference>
<dbReference type="SUPFAM" id="SSF89392">
    <property type="entry name" value="Prokaryotic lipoproteins and lipoprotein localization factors"/>
    <property type="match status" value="1"/>
</dbReference>
<proteinExistence type="predicted"/>
<dbReference type="RefSeq" id="WP_129069121.1">
    <property type="nucleotide sequence ID" value="NZ_RDFA01000003.1"/>
</dbReference>
<sequence>MSRGTVTAKQILVGICLLVLVGGVLAVGFLSSDSPEGPEPRQVGSNASERYAAIDGLNATRTTVNRDGDEVNRTVHRVSMRPLTEQFRERLLYGPRNRHNLTVSNGSMMWWQNRTSGVVERLDLSDPNLSTQRTEGDRIERLFGRLNVTEDTDTDRTAATPTPGINPLPAVPQSGGVPDGQRDERPDGVGNAAFAVSYNGTDTIDGRSVYVLKITPRNGSLVGDFRQTLWVDTEWFFPVKRHSEWQSNGVQHAKTVVYENVTFNPGLDDSVFRFDPSANVTVELEDTPRRDFYSSTAALRRVTNVSVPTPDLPPSFELQFASKTESPRITSVGLKYVNASTELSVSKVRGLFYPPTPDRSAQVAGQRANVSVGYTTYVSWSCDGYDYQVSGKAVSSELLIEVARSVGCG</sequence>
<keyword evidence="3" id="KW-1185">Reference proteome</keyword>
<dbReference type="InterPro" id="IPR052944">
    <property type="entry name" value="Sporulation_related"/>
</dbReference>
<comment type="caution">
    <text evidence="2">The sequence shown here is derived from an EMBL/GenBank/DDBJ whole genome shotgun (WGS) entry which is preliminary data.</text>
</comment>
<feature type="region of interest" description="Disordered" evidence="1">
    <location>
        <begin position="150"/>
        <end position="192"/>
    </location>
</feature>
<name>A0A498KX56_9EURY</name>
<dbReference type="Gene3D" id="2.50.20.10">
    <property type="entry name" value="Lipoprotein localisation LolA/LolB/LppX"/>
    <property type="match status" value="1"/>
</dbReference>
<evidence type="ECO:0000313" key="3">
    <source>
        <dbReference type="Proteomes" id="UP000289691"/>
    </source>
</evidence>
<dbReference type="Proteomes" id="UP000289691">
    <property type="component" value="Unassembled WGS sequence"/>
</dbReference>
<dbReference type="OrthoDB" id="137725at2157"/>
<protein>
    <submittedName>
        <fullName evidence="2">Outer membrane lipoprotein carrier protein LolA</fullName>
    </submittedName>
</protein>
<dbReference type="AlphaFoldDB" id="A0A498KX56"/>
<evidence type="ECO:0000256" key="1">
    <source>
        <dbReference type="SAM" id="MobiDB-lite"/>
    </source>
</evidence>
<dbReference type="InterPro" id="IPR029046">
    <property type="entry name" value="LolA/LolB/LppX"/>
</dbReference>